<proteinExistence type="predicted"/>
<evidence type="ECO:0000313" key="1">
    <source>
        <dbReference type="EMBL" id="QJD77266.1"/>
    </source>
</evidence>
<dbReference type="EMBL" id="CP051677">
    <property type="protein sequence ID" value="QJD77266.1"/>
    <property type="molecule type" value="Genomic_DNA"/>
</dbReference>
<dbReference type="RefSeq" id="WP_169549209.1">
    <property type="nucleotide sequence ID" value="NZ_CP051677.1"/>
</dbReference>
<gene>
    <name evidence="1" type="ORF">HH216_01640</name>
</gene>
<name>A0A7L5DGB3_9BACT</name>
<dbReference type="PROSITE" id="PS51257">
    <property type="entry name" value="PROKAR_LIPOPROTEIN"/>
    <property type="match status" value="1"/>
</dbReference>
<evidence type="ECO:0000313" key="2">
    <source>
        <dbReference type="Proteomes" id="UP000501128"/>
    </source>
</evidence>
<accession>A0A7L5DGB3</accession>
<organism evidence="1 2">
    <name type="scientific">Spirosoma rhododendri</name>
    <dbReference type="NCBI Taxonomy" id="2728024"/>
    <lineage>
        <taxon>Bacteria</taxon>
        <taxon>Pseudomonadati</taxon>
        <taxon>Bacteroidota</taxon>
        <taxon>Cytophagia</taxon>
        <taxon>Cytophagales</taxon>
        <taxon>Cytophagaceae</taxon>
        <taxon>Spirosoma</taxon>
    </lineage>
</organism>
<keyword evidence="2" id="KW-1185">Reference proteome</keyword>
<dbReference type="KEGG" id="srho:HH216_01640"/>
<sequence>MLINTVRRTLLLLTFVVGLYSCKKNDTQPDGGSSTGSVKVTQNGTVITQFSVDEVTVVGGGGYSIVIASTDTRHSIVLSIEGQSAGTYPFIKPHETLTSGRANFLYQSYDLPPTYAGTDGVLIPNAGQVQLTTATSTRCAGSFSGAGQNDKDGKTYAIEGTFDAPVR</sequence>
<protein>
    <submittedName>
        <fullName evidence="1">Uncharacterized protein</fullName>
    </submittedName>
</protein>
<reference evidence="1 2" key="1">
    <citation type="submission" date="2020-04" db="EMBL/GenBank/DDBJ databases">
        <title>Genome sequencing of novel species.</title>
        <authorList>
            <person name="Heo J."/>
            <person name="Kim S.-J."/>
            <person name="Kim J.-S."/>
            <person name="Hong S.-B."/>
            <person name="Kwon S.-W."/>
        </authorList>
    </citation>
    <scope>NUCLEOTIDE SEQUENCE [LARGE SCALE GENOMIC DNA]</scope>
    <source>
        <strain evidence="1 2">CJU-R4</strain>
    </source>
</reference>
<dbReference type="Proteomes" id="UP000501128">
    <property type="component" value="Chromosome"/>
</dbReference>
<dbReference type="AlphaFoldDB" id="A0A7L5DGB3"/>